<accession>A0A2W5EGC3</accession>
<dbReference type="InterPro" id="IPR012878">
    <property type="entry name" value="Beta-AFase-like_GH127_cat"/>
</dbReference>
<dbReference type="Pfam" id="PF07944">
    <property type="entry name" value="Beta-AFase-like_GH127_cat"/>
    <property type="match status" value="1"/>
</dbReference>
<dbReference type="EMBL" id="QFOI01000544">
    <property type="protein sequence ID" value="PZP41124.1"/>
    <property type="molecule type" value="Genomic_DNA"/>
</dbReference>
<name>A0A2W5EGC3_9SPHI</name>
<gene>
    <name evidence="3" type="ORF">DI598_18610</name>
</gene>
<dbReference type="AlphaFoldDB" id="A0A2W5EGC3"/>
<evidence type="ECO:0000259" key="1">
    <source>
        <dbReference type="Pfam" id="PF07944"/>
    </source>
</evidence>
<dbReference type="PANTHER" id="PTHR43465">
    <property type="entry name" value="DUF1680 DOMAIN PROTEIN (AFU_ORTHOLOGUE AFUA_1G08910)"/>
    <property type="match status" value="1"/>
</dbReference>
<dbReference type="InterPro" id="IPR049174">
    <property type="entry name" value="Beta-AFase-like"/>
</dbReference>
<feature type="domain" description="Non-reducing end beta-L-arabinofuranosidase-like GH127 catalytic" evidence="1">
    <location>
        <begin position="3"/>
        <end position="74"/>
    </location>
</feature>
<evidence type="ECO:0000313" key="3">
    <source>
        <dbReference type="EMBL" id="PZP41124.1"/>
    </source>
</evidence>
<feature type="domain" description="Non-reducing end beta-L-arabinofuranosidase-like GH127 middle" evidence="2">
    <location>
        <begin position="111"/>
        <end position="189"/>
    </location>
</feature>
<sequence length="297" mass="33416">MGEGCVTTTWIQFNMQMFSLTGDMKFYNEIEKSYYNHLLGAENPITGCVSYYTPLIGEKPYACHITCCLSSVPRGIALGPYLNYGKLDCSPTILLYESASIMDSVKTNNGKMINLNLKMDSKFPHEGYAKIKVGLSSSASFALQLRNPVWCKRFRIKINGQAHPINSHNQLSVVERKWKSGDIVEVFFDIPILRVDGKSSYTGYFALKRGPQMLALDYSLNRNIDLKNAKWSLTKMEDYKVVNHKKNLPSQWIGNQLYNISLQDSNGTSQQLALVPYADASQTGGFTDLWIKGISTK</sequence>
<dbReference type="PANTHER" id="PTHR43465:SF2">
    <property type="entry name" value="DUF1680 DOMAIN PROTEIN (AFU_ORTHOLOGUE AFUA_1G08910)"/>
    <property type="match status" value="1"/>
</dbReference>
<dbReference type="Pfam" id="PF20736">
    <property type="entry name" value="Glyco_hydro127M"/>
    <property type="match status" value="1"/>
</dbReference>
<dbReference type="InterPro" id="IPR049046">
    <property type="entry name" value="Beta-AFase-like_GH127_middle"/>
</dbReference>
<protein>
    <submittedName>
        <fullName evidence="3">Uncharacterized protein</fullName>
    </submittedName>
</protein>
<dbReference type="Proteomes" id="UP000249645">
    <property type="component" value="Unassembled WGS sequence"/>
</dbReference>
<organism evidence="3 4">
    <name type="scientific">Pseudopedobacter saltans</name>
    <dbReference type="NCBI Taxonomy" id="151895"/>
    <lineage>
        <taxon>Bacteria</taxon>
        <taxon>Pseudomonadati</taxon>
        <taxon>Bacteroidota</taxon>
        <taxon>Sphingobacteriia</taxon>
        <taxon>Sphingobacteriales</taxon>
        <taxon>Sphingobacteriaceae</taxon>
        <taxon>Pseudopedobacter</taxon>
    </lineage>
</organism>
<evidence type="ECO:0000313" key="4">
    <source>
        <dbReference type="Proteomes" id="UP000249645"/>
    </source>
</evidence>
<evidence type="ECO:0000259" key="2">
    <source>
        <dbReference type="Pfam" id="PF20736"/>
    </source>
</evidence>
<comment type="caution">
    <text evidence="3">The sequence shown here is derived from an EMBL/GenBank/DDBJ whole genome shotgun (WGS) entry which is preliminary data.</text>
</comment>
<reference evidence="3 4" key="1">
    <citation type="submission" date="2017-11" db="EMBL/GenBank/DDBJ databases">
        <title>Infants hospitalized years apart are colonized by the same room-sourced microbial strains.</title>
        <authorList>
            <person name="Brooks B."/>
            <person name="Olm M.R."/>
            <person name="Firek B.A."/>
            <person name="Baker R."/>
            <person name="Thomas B.C."/>
            <person name="Morowitz M.J."/>
            <person name="Banfield J.F."/>
        </authorList>
    </citation>
    <scope>NUCLEOTIDE SEQUENCE [LARGE SCALE GENOMIC DNA]</scope>
    <source>
        <strain evidence="3">S2_009_000_R2_76</strain>
    </source>
</reference>
<proteinExistence type="predicted"/>